<gene>
    <name evidence="3" type="ORF">CAL65_14690</name>
</gene>
<name>A0A3E0WNR0_9GAMM</name>
<dbReference type="InterPro" id="IPR010266">
    <property type="entry name" value="NnrS"/>
</dbReference>
<keyword evidence="2" id="KW-0812">Transmembrane</keyword>
<feature type="region of interest" description="Disordered" evidence="1">
    <location>
        <begin position="107"/>
        <end position="129"/>
    </location>
</feature>
<dbReference type="Pfam" id="PF05940">
    <property type="entry name" value="NnrS"/>
    <property type="match status" value="1"/>
</dbReference>
<keyword evidence="4" id="KW-1185">Reference proteome</keyword>
<evidence type="ECO:0000313" key="4">
    <source>
        <dbReference type="Proteomes" id="UP000256763"/>
    </source>
</evidence>
<feature type="transmembrane region" description="Helical" evidence="2">
    <location>
        <begin position="366"/>
        <end position="389"/>
    </location>
</feature>
<organism evidence="3 4">
    <name type="scientific">Alkalilimnicola ehrlichii</name>
    <dbReference type="NCBI Taxonomy" id="351052"/>
    <lineage>
        <taxon>Bacteria</taxon>
        <taxon>Pseudomonadati</taxon>
        <taxon>Pseudomonadota</taxon>
        <taxon>Gammaproteobacteria</taxon>
        <taxon>Chromatiales</taxon>
        <taxon>Ectothiorhodospiraceae</taxon>
        <taxon>Alkalilimnicola</taxon>
    </lineage>
</organism>
<evidence type="ECO:0008006" key="5">
    <source>
        <dbReference type="Google" id="ProtNLM"/>
    </source>
</evidence>
<evidence type="ECO:0000313" key="3">
    <source>
        <dbReference type="EMBL" id="RFA34610.1"/>
    </source>
</evidence>
<accession>A0A3E0WNR0</accession>
<feature type="transmembrane region" description="Helical" evidence="2">
    <location>
        <begin position="241"/>
        <end position="257"/>
    </location>
</feature>
<feature type="transmembrane region" description="Helical" evidence="2">
    <location>
        <begin position="171"/>
        <end position="189"/>
    </location>
</feature>
<evidence type="ECO:0000256" key="1">
    <source>
        <dbReference type="SAM" id="MobiDB-lite"/>
    </source>
</evidence>
<dbReference type="AlphaFoldDB" id="A0A3E0WNR0"/>
<proteinExistence type="predicted"/>
<dbReference type="EMBL" id="NFZW01000015">
    <property type="protein sequence ID" value="RFA34610.1"/>
    <property type="molecule type" value="Genomic_DNA"/>
</dbReference>
<keyword evidence="2" id="KW-0472">Membrane</keyword>
<feature type="transmembrane region" description="Helical" evidence="2">
    <location>
        <begin position="304"/>
        <end position="323"/>
    </location>
</feature>
<dbReference type="OrthoDB" id="9770040at2"/>
<evidence type="ECO:0000256" key="2">
    <source>
        <dbReference type="SAM" id="Phobius"/>
    </source>
</evidence>
<feature type="transmembrane region" description="Helical" evidence="2">
    <location>
        <begin position="269"/>
        <end position="292"/>
    </location>
</feature>
<dbReference type="Proteomes" id="UP000256763">
    <property type="component" value="Unassembled WGS sequence"/>
</dbReference>
<keyword evidence="2" id="KW-1133">Transmembrane helix</keyword>
<sequence length="399" mass="44383">MRRSRHHEYTAAITCLWFSLFLPARRRLRGGCRPVLGRSPVRHHAAAGQGHRLACIRNGVRLCRRRTGGISTHGSAGLYRYPPRYRQGAADTDRVVVSRPTGIVGKRLARPANGGRNQPHLSRPSDRVRRPPFWQDARRRHRVFLYLLLALWGAQLLVFLSWAGWVELAPLRALNLAAGIFLLLIVAAVSRISMQIVNGALNELGEHEQRYLARPPRRNLAMAAIIAFLALDLWLPQEAITGWIALAAAAAVLNLLNDWHLGKVLRHSYVAALYTTYWLLALGFGLIGLDYLLGVFPANHARHLLTSGAIGMAMLAVLAIAGQRHTGRYALSHAPAIRLAFICVLLGALVRSFAPVLTPQWHFFAGYGLSSLVWSLGFVLYLAIFWRYLTQPRVDGKPG</sequence>
<reference evidence="4" key="1">
    <citation type="submission" date="2017-05" db="EMBL/GenBank/DDBJ databases">
        <authorList>
            <person name="Sharma S."/>
            <person name="Sidhu C."/>
            <person name="Pinnaka A.K."/>
        </authorList>
    </citation>
    <scope>NUCLEOTIDE SEQUENCE [LARGE SCALE GENOMIC DNA]</scope>
    <source>
        <strain evidence="4">AK93</strain>
    </source>
</reference>
<protein>
    <recommendedName>
        <fullName evidence="5">NnrS family protein</fullName>
    </recommendedName>
</protein>
<comment type="caution">
    <text evidence="3">The sequence shown here is derived from an EMBL/GenBank/DDBJ whole genome shotgun (WGS) entry which is preliminary data.</text>
</comment>
<feature type="transmembrane region" description="Helical" evidence="2">
    <location>
        <begin position="219"/>
        <end position="235"/>
    </location>
</feature>
<feature type="transmembrane region" description="Helical" evidence="2">
    <location>
        <begin position="143"/>
        <end position="165"/>
    </location>
</feature>
<feature type="transmembrane region" description="Helical" evidence="2">
    <location>
        <begin position="335"/>
        <end position="354"/>
    </location>
</feature>